<sequence>MLRRLKGQRDVILEAGGENYYPAKGAAPISTLLLIVTQVLARCIRRLNAPYNFAGARREPIHGEL</sequence>
<dbReference type="EMBL" id="AHTH01000048">
    <property type="protein sequence ID" value="EHR39867.1"/>
    <property type="molecule type" value="Genomic_DNA"/>
</dbReference>
<keyword evidence="2" id="KW-1185">Reference proteome</keyword>
<protein>
    <submittedName>
        <fullName evidence="1">Uncharacterized protein</fullName>
    </submittedName>
</protein>
<name>H3ZHL1_9ALTE</name>
<organism evidence="1 2">
    <name type="scientific">Alishewanella jeotgali KCTC 22429</name>
    <dbReference type="NCBI Taxonomy" id="1129374"/>
    <lineage>
        <taxon>Bacteria</taxon>
        <taxon>Pseudomonadati</taxon>
        <taxon>Pseudomonadota</taxon>
        <taxon>Gammaproteobacteria</taxon>
        <taxon>Alteromonadales</taxon>
        <taxon>Alteromonadaceae</taxon>
        <taxon>Alishewanella</taxon>
    </lineage>
</organism>
<dbReference type="Proteomes" id="UP000012046">
    <property type="component" value="Unassembled WGS sequence"/>
</dbReference>
<proteinExistence type="predicted"/>
<accession>H3ZHL1</accession>
<evidence type="ECO:0000313" key="1">
    <source>
        <dbReference type="EMBL" id="EHR39867.1"/>
    </source>
</evidence>
<comment type="caution">
    <text evidence="1">The sequence shown here is derived from an EMBL/GenBank/DDBJ whole genome shotgun (WGS) entry which is preliminary data.</text>
</comment>
<reference evidence="1 2" key="1">
    <citation type="journal article" date="2012" name="J. Bacteriol.">
        <title>Genome Sequence of Extracellular-Protease-Producing Alishewanella jeotgali Isolated from Traditional Korean Fermented Seafood.</title>
        <authorList>
            <person name="Jung J."/>
            <person name="Chun J."/>
            <person name="Park W."/>
        </authorList>
    </citation>
    <scope>NUCLEOTIDE SEQUENCE [LARGE SCALE GENOMIC DNA]</scope>
    <source>
        <strain evidence="1 2">KCTC 22429</strain>
    </source>
</reference>
<evidence type="ECO:0000313" key="2">
    <source>
        <dbReference type="Proteomes" id="UP000012046"/>
    </source>
</evidence>
<gene>
    <name evidence="1" type="ORF">AJE_14345</name>
</gene>
<dbReference type="AlphaFoldDB" id="H3ZHL1"/>